<sequence length="364" mass="38396">MRTTDLLVIGSGPAGLGAAIEGARCGVKVLLVDENTKAGGQLYKQIHKFFGSGAHYAGTRGFQIADILLQEANDLGVETLLDTRALGRMDNGCVSILHQGKVEAVEAKKVILATGAKENALAFPGWTLPGVMTAGAAQTFSNVHGTLVGKNILMVGSGNVGLIVSYQLMQAGAEVRALVEGAPQITGYLVHAGKIQRAGVPVYTSHTVVEARGTDRVEEAVIAQVDEKFRPIPGTEQTIPVDTILLAVGLNPRTELASMFRCRTTYEGALGGILPVHDAWMRSSDPNVYVCGDLAGVEEANTALEEGRLAGIHAAVSLGYTAPHAQARMEELQESLRSLRSGAHAARRLACKERIMEKGGACHV</sequence>
<keyword evidence="1" id="KW-0560">Oxidoreductase</keyword>
<evidence type="ECO:0000313" key="4">
    <source>
        <dbReference type="Proteomes" id="UP000660021"/>
    </source>
</evidence>
<dbReference type="RefSeq" id="WP_186964096.1">
    <property type="nucleotide sequence ID" value="NZ_JACOPR010000008.1"/>
</dbReference>
<dbReference type="InterPro" id="IPR051691">
    <property type="entry name" value="Metab_Enz_Cyan_OpOx_G3PDH"/>
</dbReference>
<dbReference type="InterPro" id="IPR023753">
    <property type="entry name" value="FAD/NAD-binding_dom"/>
</dbReference>
<dbReference type="PANTHER" id="PTHR42949:SF3">
    <property type="entry name" value="ANAEROBIC GLYCEROL-3-PHOSPHATE DEHYDROGENASE SUBUNIT B"/>
    <property type="match status" value="1"/>
</dbReference>
<reference evidence="3 4" key="1">
    <citation type="submission" date="2020-08" db="EMBL/GenBank/DDBJ databases">
        <title>Genome public.</title>
        <authorList>
            <person name="Liu C."/>
            <person name="Sun Q."/>
        </authorList>
    </citation>
    <scope>NUCLEOTIDE SEQUENCE [LARGE SCALE GENOMIC DNA]</scope>
    <source>
        <strain evidence="3 4">New-38</strain>
    </source>
</reference>
<dbReference type="PRINTS" id="PR00411">
    <property type="entry name" value="PNDRDTASEI"/>
</dbReference>
<dbReference type="Gene3D" id="3.50.50.60">
    <property type="entry name" value="FAD/NAD(P)-binding domain"/>
    <property type="match status" value="2"/>
</dbReference>
<evidence type="ECO:0000259" key="2">
    <source>
        <dbReference type="Pfam" id="PF07992"/>
    </source>
</evidence>
<evidence type="ECO:0000256" key="1">
    <source>
        <dbReference type="ARBA" id="ARBA00023002"/>
    </source>
</evidence>
<dbReference type="EMBL" id="JACOPR010000008">
    <property type="protein sequence ID" value="MBC5731540.1"/>
    <property type="molecule type" value="Genomic_DNA"/>
</dbReference>
<dbReference type="Proteomes" id="UP000660021">
    <property type="component" value="Unassembled WGS sequence"/>
</dbReference>
<gene>
    <name evidence="3" type="ORF">H8S34_11990</name>
</gene>
<organism evidence="3 4">
    <name type="scientific">Pseudoflavonifractor hominis</name>
    <dbReference type="NCBI Taxonomy" id="2763059"/>
    <lineage>
        <taxon>Bacteria</taxon>
        <taxon>Bacillati</taxon>
        <taxon>Bacillota</taxon>
        <taxon>Clostridia</taxon>
        <taxon>Eubacteriales</taxon>
        <taxon>Oscillospiraceae</taxon>
        <taxon>Pseudoflavonifractor</taxon>
    </lineage>
</organism>
<dbReference type="Pfam" id="PF07992">
    <property type="entry name" value="Pyr_redox_2"/>
    <property type="match status" value="1"/>
</dbReference>
<dbReference type="SUPFAM" id="SSF51905">
    <property type="entry name" value="FAD/NAD(P)-binding domain"/>
    <property type="match status" value="1"/>
</dbReference>
<evidence type="ECO:0000313" key="3">
    <source>
        <dbReference type="EMBL" id="MBC5731540.1"/>
    </source>
</evidence>
<dbReference type="PRINTS" id="PR00368">
    <property type="entry name" value="FADPNR"/>
</dbReference>
<feature type="domain" description="FAD/NAD(P)-binding" evidence="2">
    <location>
        <begin position="5"/>
        <end position="307"/>
    </location>
</feature>
<name>A0ABR7HVJ9_9FIRM</name>
<dbReference type="PANTHER" id="PTHR42949">
    <property type="entry name" value="ANAEROBIC GLYCEROL-3-PHOSPHATE DEHYDROGENASE SUBUNIT B"/>
    <property type="match status" value="1"/>
</dbReference>
<proteinExistence type="predicted"/>
<comment type="caution">
    <text evidence="3">The sequence shown here is derived from an EMBL/GenBank/DDBJ whole genome shotgun (WGS) entry which is preliminary data.</text>
</comment>
<dbReference type="InterPro" id="IPR036188">
    <property type="entry name" value="FAD/NAD-bd_sf"/>
</dbReference>
<protein>
    <submittedName>
        <fullName evidence="3">FAD-dependent oxidoreductase</fullName>
    </submittedName>
</protein>
<keyword evidence="4" id="KW-1185">Reference proteome</keyword>
<accession>A0ABR7HVJ9</accession>